<dbReference type="InterPro" id="IPR029063">
    <property type="entry name" value="SAM-dependent_MTases_sf"/>
</dbReference>
<evidence type="ECO:0000313" key="7">
    <source>
        <dbReference type="EnsemblPlants" id="EMT06660"/>
    </source>
</evidence>
<dbReference type="GO" id="GO:0032259">
    <property type="term" value="P:methylation"/>
    <property type="evidence" value="ECO:0007669"/>
    <property type="project" value="UniProtKB-KW"/>
</dbReference>
<proteinExistence type="inferred from homology"/>
<dbReference type="PANTHER" id="PTHR12303">
    <property type="entry name" value="CARNOSINE N-METHYLTRANSFERASE"/>
    <property type="match status" value="1"/>
</dbReference>
<feature type="compositionally biased region" description="Basic and acidic residues" evidence="6">
    <location>
        <begin position="529"/>
        <end position="546"/>
    </location>
</feature>
<evidence type="ECO:0000256" key="5">
    <source>
        <dbReference type="ARBA" id="ARBA00022691"/>
    </source>
</evidence>
<feature type="compositionally biased region" description="Polar residues" evidence="6">
    <location>
        <begin position="513"/>
        <end position="528"/>
    </location>
</feature>
<comment type="similarity">
    <text evidence="1">Belongs to the carnosine N-methyltransferase family.</text>
</comment>
<evidence type="ECO:0000256" key="6">
    <source>
        <dbReference type="SAM" id="MobiDB-lite"/>
    </source>
</evidence>
<evidence type="ECO:0000256" key="3">
    <source>
        <dbReference type="ARBA" id="ARBA00022603"/>
    </source>
</evidence>
<dbReference type="SMART" id="SM01296">
    <property type="entry name" value="N2227"/>
    <property type="match status" value="1"/>
</dbReference>
<sequence>MAARRYTEHEEALEIKSLRRIIAAYINYQDAAEKDVKRYERSFKKLSPAHKELLFHLGLKYQRLRWCISMNTSFIMNMLEHCCPEEGANTRETENKKDEEVHMVGCSQPAACNLGISQGEDKSCNDGKDASAAANCQDTDCFASSTDENEVVLQKYAWQRVNQVTPGHRRAPSLPLDVPPVDVDKVRCIIRNIVRDWAQEGQIERDECYKPILEELNRLFPDRSRPPSCLVPGAGLGRLALEISSLGTTKINFGLFHFLIFIPQGFCMKYKSAYGIFAKIKVHYGSSNYFWGVIAGITEGFSMCAGDFVEVYNEESQESAWDAVVTCFFLDTAHNIVEYIEIISKILKDGGIWVNMGPLLYHFADAYGPDDDMSIELSLEDVKRVAYHYGFVMEIFINMQFSDGENDRYHLHSKYGIDDAANGDVMYYLERRFDHYLLLGVTCYNGRPTSYSQNTRITKYYLERSRSTSSTAFHVICRFSVINSPHRRHLSRTPERDPCVASPSSTPPRPLDTSLSYASDQCSTSTTTVRHDHDPTHESGEEHPELSELWASTQSYARGWTWPRDAMLTATVQSLVIILLRYWKWRQGLTITVF</sequence>
<dbReference type="EnsemblPlants" id="EMT06660">
    <property type="protein sequence ID" value="EMT06660"/>
    <property type="gene ID" value="F775_52360"/>
</dbReference>
<dbReference type="Pfam" id="PF07942">
    <property type="entry name" value="CARME"/>
    <property type="match status" value="2"/>
</dbReference>
<reference evidence="7" key="1">
    <citation type="submission" date="2015-06" db="UniProtKB">
        <authorList>
            <consortium name="EnsemblPlants"/>
        </authorList>
    </citation>
    <scope>IDENTIFICATION</scope>
</reference>
<accession>M8AY97</accession>
<dbReference type="AlphaFoldDB" id="M8AY97"/>
<dbReference type="PANTHER" id="PTHR12303:SF6">
    <property type="entry name" value="CARNOSINE N-METHYLTRANSFERASE"/>
    <property type="match status" value="1"/>
</dbReference>
<organism evidence="7">
    <name type="scientific">Aegilops tauschii</name>
    <name type="common">Tausch's goatgrass</name>
    <name type="synonym">Aegilops squarrosa</name>
    <dbReference type="NCBI Taxonomy" id="37682"/>
    <lineage>
        <taxon>Eukaryota</taxon>
        <taxon>Viridiplantae</taxon>
        <taxon>Streptophyta</taxon>
        <taxon>Embryophyta</taxon>
        <taxon>Tracheophyta</taxon>
        <taxon>Spermatophyta</taxon>
        <taxon>Magnoliopsida</taxon>
        <taxon>Liliopsida</taxon>
        <taxon>Poales</taxon>
        <taxon>Poaceae</taxon>
        <taxon>BOP clade</taxon>
        <taxon>Pooideae</taxon>
        <taxon>Triticodae</taxon>
        <taxon>Triticeae</taxon>
        <taxon>Triticinae</taxon>
        <taxon>Aegilops</taxon>
    </lineage>
</organism>
<dbReference type="EC" id="2.1.1.22" evidence="2"/>
<dbReference type="InterPro" id="IPR012901">
    <property type="entry name" value="CARME"/>
</dbReference>
<evidence type="ECO:0000256" key="1">
    <source>
        <dbReference type="ARBA" id="ARBA00010086"/>
    </source>
</evidence>
<keyword evidence="4" id="KW-0808">Transferase</keyword>
<evidence type="ECO:0000256" key="2">
    <source>
        <dbReference type="ARBA" id="ARBA00012003"/>
    </source>
</evidence>
<keyword evidence="3" id="KW-0489">Methyltransferase</keyword>
<protein>
    <recommendedName>
        <fullName evidence="2">carnosine N-methyltransferase</fullName>
        <ecNumber evidence="2">2.1.1.22</ecNumber>
    </recommendedName>
</protein>
<dbReference type="SUPFAM" id="SSF53335">
    <property type="entry name" value="S-adenosyl-L-methionine-dependent methyltransferases"/>
    <property type="match status" value="1"/>
</dbReference>
<name>M8AY97_AEGTA</name>
<evidence type="ECO:0000256" key="4">
    <source>
        <dbReference type="ARBA" id="ARBA00022679"/>
    </source>
</evidence>
<keyword evidence="5" id="KW-0949">S-adenosyl-L-methionine</keyword>
<feature type="region of interest" description="Disordered" evidence="6">
    <location>
        <begin position="488"/>
        <end position="546"/>
    </location>
</feature>
<dbReference type="GO" id="GO:0030735">
    <property type="term" value="F:carnosine N-methyltransferase activity"/>
    <property type="evidence" value="ECO:0007669"/>
    <property type="project" value="UniProtKB-EC"/>
</dbReference>